<keyword evidence="3 4" id="KW-0862">Zinc</keyword>
<dbReference type="SMART" id="SM00356">
    <property type="entry name" value="ZnF_C3H1"/>
    <property type="match status" value="1"/>
</dbReference>
<organism evidence="6 7">
    <name type="scientific">Steinernema carpocapsae</name>
    <name type="common">Entomopathogenic nematode</name>
    <dbReference type="NCBI Taxonomy" id="34508"/>
    <lineage>
        <taxon>Eukaryota</taxon>
        <taxon>Metazoa</taxon>
        <taxon>Ecdysozoa</taxon>
        <taxon>Nematoda</taxon>
        <taxon>Chromadorea</taxon>
        <taxon>Rhabditida</taxon>
        <taxon>Tylenchina</taxon>
        <taxon>Panagrolaimomorpha</taxon>
        <taxon>Strongyloidoidea</taxon>
        <taxon>Steinernematidae</taxon>
        <taxon>Steinernema</taxon>
    </lineage>
</organism>
<dbReference type="Pfam" id="PF00642">
    <property type="entry name" value="zf-CCCH"/>
    <property type="match status" value="1"/>
</dbReference>
<feature type="zinc finger region" description="C3H1-type" evidence="4">
    <location>
        <begin position="68"/>
        <end position="96"/>
    </location>
</feature>
<dbReference type="PROSITE" id="PS50103">
    <property type="entry name" value="ZF_C3H1"/>
    <property type="match status" value="1"/>
</dbReference>
<evidence type="ECO:0000313" key="6">
    <source>
        <dbReference type="EMBL" id="TKR92859.1"/>
    </source>
</evidence>
<dbReference type="EMBL" id="AZBU02000002">
    <property type="protein sequence ID" value="TKR92859.1"/>
    <property type="molecule type" value="Genomic_DNA"/>
</dbReference>
<dbReference type="AlphaFoldDB" id="A0A4U5P991"/>
<dbReference type="InterPro" id="IPR036855">
    <property type="entry name" value="Znf_CCCH_sf"/>
</dbReference>
<dbReference type="OrthoDB" id="410307at2759"/>
<evidence type="ECO:0000256" key="2">
    <source>
        <dbReference type="ARBA" id="ARBA00022771"/>
    </source>
</evidence>
<proteinExistence type="predicted"/>
<protein>
    <recommendedName>
        <fullName evidence="5">C3H1-type domain-containing protein</fullName>
    </recommendedName>
</protein>
<reference evidence="6 7" key="2">
    <citation type="journal article" date="2019" name="G3 (Bethesda)">
        <title>Hybrid Assembly of the Genome of the Entomopathogenic Nematode Steinernema carpocapsae Identifies the X-Chromosome.</title>
        <authorList>
            <person name="Serra L."/>
            <person name="Macchietto M."/>
            <person name="Macias-Munoz A."/>
            <person name="McGill C.J."/>
            <person name="Rodriguez I.M."/>
            <person name="Rodriguez B."/>
            <person name="Murad R."/>
            <person name="Mortazavi A."/>
        </authorList>
    </citation>
    <scope>NUCLEOTIDE SEQUENCE [LARGE SCALE GENOMIC DNA]</scope>
    <source>
        <strain evidence="6 7">ALL</strain>
    </source>
</reference>
<dbReference type="Gene3D" id="4.10.1000.10">
    <property type="entry name" value="Zinc finger, CCCH-type"/>
    <property type="match status" value="1"/>
</dbReference>
<evidence type="ECO:0000256" key="4">
    <source>
        <dbReference type="PROSITE-ProRule" id="PRU00723"/>
    </source>
</evidence>
<keyword evidence="2 4" id="KW-0863">Zinc-finger</keyword>
<dbReference type="STRING" id="34508.A0A4U5P991"/>
<reference evidence="6 7" key="1">
    <citation type="journal article" date="2015" name="Genome Biol.">
        <title>Comparative genomics of Steinernema reveals deeply conserved gene regulatory networks.</title>
        <authorList>
            <person name="Dillman A.R."/>
            <person name="Macchietto M."/>
            <person name="Porter C.F."/>
            <person name="Rogers A."/>
            <person name="Williams B."/>
            <person name="Antoshechkin I."/>
            <person name="Lee M.M."/>
            <person name="Goodwin Z."/>
            <person name="Lu X."/>
            <person name="Lewis E.E."/>
            <person name="Goodrich-Blair H."/>
            <person name="Stock S.P."/>
            <person name="Adams B.J."/>
            <person name="Sternberg P.W."/>
            <person name="Mortazavi A."/>
        </authorList>
    </citation>
    <scope>NUCLEOTIDE SEQUENCE [LARGE SCALE GENOMIC DNA]</scope>
    <source>
        <strain evidence="6 7">ALL</strain>
    </source>
</reference>
<evidence type="ECO:0000259" key="5">
    <source>
        <dbReference type="PROSITE" id="PS50103"/>
    </source>
</evidence>
<comment type="caution">
    <text evidence="6">The sequence shown here is derived from an EMBL/GenBank/DDBJ whole genome shotgun (WGS) entry which is preliminary data.</text>
</comment>
<sequence length="200" mass="22090">MTGHVQEGCAESNSFAFRYSENAVVIRNHHRNNQNKRSGNGDQPRVIYRDHEVEIAKSLMPSWKNPAMFKTHLCQFFTKHGYCRHEEFCWYAHSEEELRPLPKHGKPVAPILPEILGPLPNGITNPIELDNFKTPSQGESAAPVDLSVPFAPTQKPAHFALPIIPIKVPSAPIRIVVSSPSAFSNVDATPSPSTSSSTSS</sequence>
<accession>A0A4U5P991</accession>
<dbReference type="GO" id="GO:0008270">
    <property type="term" value="F:zinc ion binding"/>
    <property type="evidence" value="ECO:0007669"/>
    <property type="project" value="UniProtKB-KW"/>
</dbReference>
<evidence type="ECO:0000313" key="7">
    <source>
        <dbReference type="Proteomes" id="UP000298663"/>
    </source>
</evidence>
<evidence type="ECO:0000256" key="1">
    <source>
        <dbReference type="ARBA" id="ARBA00022723"/>
    </source>
</evidence>
<evidence type="ECO:0000256" key="3">
    <source>
        <dbReference type="ARBA" id="ARBA00022833"/>
    </source>
</evidence>
<keyword evidence="1 4" id="KW-0479">Metal-binding</keyword>
<dbReference type="InterPro" id="IPR000571">
    <property type="entry name" value="Znf_CCCH"/>
</dbReference>
<name>A0A4U5P991_STECR</name>
<dbReference type="SUPFAM" id="SSF90229">
    <property type="entry name" value="CCCH zinc finger"/>
    <property type="match status" value="1"/>
</dbReference>
<keyword evidence="7" id="KW-1185">Reference proteome</keyword>
<gene>
    <name evidence="6" type="ORF">L596_007428</name>
</gene>
<feature type="domain" description="C3H1-type" evidence="5">
    <location>
        <begin position="68"/>
        <end position="96"/>
    </location>
</feature>
<dbReference type="Proteomes" id="UP000298663">
    <property type="component" value="Unassembled WGS sequence"/>
</dbReference>